<reference evidence="3" key="1">
    <citation type="submission" date="2024-04" db="EMBL/GenBank/DDBJ databases">
        <title>Salinicola lusitanus LLJ914,a marine bacterium isolated from the Okinawa Trough.</title>
        <authorList>
            <person name="Li J."/>
        </authorList>
    </citation>
    <scope>NUCLEOTIDE SEQUENCE [LARGE SCALE GENOMIC DNA]</scope>
</reference>
<proteinExistence type="predicted"/>
<name>A0AAW0N690_9GOBI</name>
<comment type="caution">
    <text evidence="2">The sequence shown here is derived from an EMBL/GenBank/DDBJ whole genome shotgun (WGS) entry which is preliminary data.</text>
</comment>
<sequence length="184" mass="20506">MHGLPCASLGSCFDDPSEVNVEPSQELDISLPRVNSDPLPAEQKKPVVSQPKPTSAPKEEAQNPEPRTVSYVADHSKNGQIQNVQLSEQEEDVCLESSVSLSVHSEEEDSDYCPEVDLSYPQIPRPSIIRYTEEDPDFQDSDFQETWWDQLDYGESENGELSGTETWVTSSSHPSLLSWKLPGL</sequence>
<dbReference type="AlphaFoldDB" id="A0AAW0N690"/>
<accession>A0AAW0N690</accession>
<dbReference type="EMBL" id="JBBPFD010000017">
    <property type="protein sequence ID" value="KAK7892169.1"/>
    <property type="molecule type" value="Genomic_DNA"/>
</dbReference>
<evidence type="ECO:0000256" key="1">
    <source>
        <dbReference type="SAM" id="MobiDB-lite"/>
    </source>
</evidence>
<evidence type="ECO:0000313" key="2">
    <source>
        <dbReference type="EMBL" id="KAK7892169.1"/>
    </source>
</evidence>
<organism evidence="2 3">
    <name type="scientific">Mugilogobius chulae</name>
    <name type="common">yellowstripe goby</name>
    <dbReference type="NCBI Taxonomy" id="88201"/>
    <lineage>
        <taxon>Eukaryota</taxon>
        <taxon>Metazoa</taxon>
        <taxon>Chordata</taxon>
        <taxon>Craniata</taxon>
        <taxon>Vertebrata</taxon>
        <taxon>Euteleostomi</taxon>
        <taxon>Actinopterygii</taxon>
        <taxon>Neopterygii</taxon>
        <taxon>Teleostei</taxon>
        <taxon>Neoteleostei</taxon>
        <taxon>Acanthomorphata</taxon>
        <taxon>Gobiaria</taxon>
        <taxon>Gobiiformes</taxon>
        <taxon>Gobioidei</taxon>
        <taxon>Gobiidae</taxon>
        <taxon>Gobionellinae</taxon>
        <taxon>Mugilogobius</taxon>
    </lineage>
</organism>
<evidence type="ECO:0000313" key="3">
    <source>
        <dbReference type="Proteomes" id="UP001460270"/>
    </source>
</evidence>
<gene>
    <name evidence="2" type="ORF">WMY93_024132</name>
</gene>
<feature type="region of interest" description="Disordered" evidence="1">
    <location>
        <begin position="1"/>
        <end position="69"/>
    </location>
</feature>
<dbReference type="Proteomes" id="UP001460270">
    <property type="component" value="Unassembled WGS sequence"/>
</dbReference>
<protein>
    <submittedName>
        <fullName evidence="2">Uncharacterized protein</fullName>
    </submittedName>
</protein>
<keyword evidence="3" id="KW-1185">Reference proteome</keyword>